<reference evidence="1 2" key="1">
    <citation type="submission" date="2019-09" db="EMBL/GenBank/DDBJ databases">
        <authorList>
            <person name="Depoorter E."/>
        </authorList>
    </citation>
    <scope>NUCLEOTIDE SEQUENCE [LARGE SCALE GENOMIC DNA]</scope>
    <source>
        <strain evidence="1">LMG 24066</strain>
    </source>
</reference>
<organism evidence="1 2">
    <name type="scientific">Burkholderia arboris</name>
    <dbReference type="NCBI Taxonomy" id="488730"/>
    <lineage>
        <taxon>Bacteria</taxon>
        <taxon>Pseudomonadati</taxon>
        <taxon>Pseudomonadota</taxon>
        <taxon>Betaproteobacteria</taxon>
        <taxon>Burkholderiales</taxon>
        <taxon>Burkholderiaceae</taxon>
        <taxon>Burkholderia</taxon>
        <taxon>Burkholderia cepacia complex</taxon>
    </lineage>
</organism>
<proteinExistence type="predicted"/>
<dbReference type="EMBL" id="CABVPX010000051">
    <property type="protein sequence ID" value="VWC43163.1"/>
    <property type="molecule type" value="Genomic_DNA"/>
</dbReference>
<protein>
    <submittedName>
        <fullName evidence="1">Uncharacterized protein</fullName>
    </submittedName>
</protein>
<name>A0A9Q9SR98_9BURK</name>
<dbReference type="AlphaFoldDB" id="A0A9Q9SR98"/>
<dbReference type="RefSeq" id="WP_174994598.1">
    <property type="nucleotide sequence ID" value="NZ_CABVPX010000051.1"/>
</dbReference>
<gene>
    <name evidence="1" type="ORF">BAR24066_07139</name>
</gene>
<evidence type="ECO:0000313" key="2">
    <source>
        <dbReference type="Proteomes" id="UP000494172"/>
    </source>
</evidence>
<sequence length="105" mass="11378">MSKLSFGTIERYSVQPNTATVLGLKLAHEDFAKAGQGLPNVEICIEDRRASMADPEPDDAVITDTFPVKLIPRMRGLGNANRLGKSIEYAISPETGEVLGIFGMK</sequence>
<evidence type="ECO:0000313" key="1">
    <source>
        <dbReference type="EMBL" id="VWC43163.1"/>
    </source>
</evidence>
<comment type="caution">
    <text evidence="1">The sequence shown here is derived from an EMBL/GenBank/DDBJ whole genome shotgun (WGS) entry which is preliminary data.</text>
</comment>
<dbReference type="Proteomes" id="UP000494172">
    <property type="component" value="Unassembled WGS sequence"/>
</dbReference>
<accession>A0A9Q9SR98</accession>